<comment type="caution">
    <text evidence="1">The sequence shown here is derived from an EMBL/GenBank/DDBJ whole genome shotgun (WGS) entry which is preliminary data.</text>
</comment>
<keyword evidence="2" id="KW-1185">Reference proteome</keyword>
<dbReference type="InterPro" id="IPR017483">
    <property type="entry name" value="CHP03034"/>
</dbReference>
<protein>
    <recommendedName>
        <fullName evidence="3">DUF3289 domain-containing protein</fullName>
    </recommendedName>
</protein>
<evidence type="ECO:0000313" key="2">
    <source>
        <dbReference type="Proteomes" id="UP000296159"/>
    </source>
</evidence>
<organism evidence="1 2">
    <name type="scientific">Brenneria corticis</name>
    <dbReference type="NCBI Taxonomy" id="2173106"/>
    <lineage>
        <taxon>Bacteria</taxon>
        <taxon>Pseudomonadati</taxon>
        <taxon>Pseudomonadota</taxon>
        <taxon>Gammaproteobacteria</taxon>
        <taxon>Enterobacterales</taxon>
        <taxon>Pectobacteriaceae</taxon>
        <taxon>Brenneria</taxon>
    </lineage>
</organism>
<dbReference type="Pfam" id="PF11692">
    <property type="entry name" value="DUF3289"/>
    <property type="match status" value="1"/>
</dbReference>
<reference evidence="1 2" key="1">
    <citation type="submission" date="2018-04" db="EMBL/GenBank/DDBJ databases">
        <title>Brenneria corticis sp.nov.</title>
        <authorList>
            <person name="Li Y."/>
        </authorList>
    </citation>
    <scope>NUCLEOTIDE SEQUENCE [LARGE SCALE GENOMIC DNA]</scope>
    <source>
        <strain evidence="1 2">CFCC 11842</strain>
    </source>
</reference>
<dbReference type="NCBIfam" id="TIGR03034">
    <property type="entry name" value="YPO3983 family protein"/>
    <property type="match status" value="1"/>
</dbReference>
<evidence type="ECO:0008006" key="3">
    <source>
        <dbReference type="Google" id="ProtNLM"/>
    </source>
</evidence>
<accession>A0A2U1U7X1</accession>
<sequence>MTELTIRPVALHFPHRVFASQNKMDDYQAPDMRYGDHSESTLKTIFSLADVSMRVNPYTRAEIEDPRWTYQYELGRRPNIRYLSTEECLNRLFAEFHDLAWPFAMHGPYSPLIYQMIDHMRYGNGATFRSPLLDRALREQLVGDLSEDSTLLNIKESLRENIDWKNKLFPAAAENKIKEAIMGSKLPKFNRPVDSVNGMGITVHDIWAAHITLKSLHIDDNGFRAVIHYRVQDHFGLDDEDILQWTFRQMRFFRIWFVLQHYGPLAQRPFITEMETEVEMTGTKGI</sequence>
<name>A0A2U1U7X1_9GAMM</name>
<dbReference type="EMBL" id="QDKH01000006">
    <property type="protein sequence ID" value="PWC17761.1"/>
    <property type="molecule type" value="Genomic_DNA"/>
</dbReference>
<dbReference type="AlphaFoldDB" id="A0A2U1U7X1"/>
<evidence type="ECO:0000313" key="1">
    <source>
        <dbReference type="EMBL" id="PWC17761.1"/>
    </source>
</evidence>
<proteinExistence type="predicted"/>
<gene>
    <name evidence="1" type="ORF">DDT56_05775</name>
</gene>
<dbReference type="Proteomes" id="UP000296159">
    <property type="component" value="Unassembled WGS sequence"/>
</dbReference>
<dbReference type="RefSeq" id="WP_136165536.1">
    <property type="nucleotide sequence ID" value="NZ_KZ819074.1"/>
</dbReference>